<reference evidence="4 5" key="1">
    <citation type="submission" date="2019-11" db="EMBL/GenBank/DDBJ databases">
        <title>Venatorbacter sp. nov. a predator of Campylobacter and other Gram-negative bacteria.</title>
        <authorList>
            <person name="Saeedi A."/>
            <person name="Cummings N.J."/>
            <person name="Connerton I.F."/>
            <person name="Connerton P.L."/>
        </authorList>
    </citation>
    <scope>NUCLEOTIDE SEQUENCE [LARGE SCALE GENOMIC DNA]</scope>
    <source>
        <strain evidence="4">XL5</strain>
    </source>
</reference>
<dbReference type="PROSITE" id="PS50977">
    <property type="entry name" value="HTH_TETR_2"/>
    <property type="match status" value="1"/>
</dbReference>
<dbReference type="SUPFAM" id="SSF46689">
    <property type="entry name" value="Homeodomain-like"/>
    <property type="match status" value="1"/>
</dbReference>
<dbReference type="Proteomes" id="UP000596074">
    <property type="component" value="Chromosome"/>
</dbReference>
<evidence type="ECO:0000256" key="2">
    <source>
        <dbReference type="PROSITE-ProRule" id="PRU00335"/>
    </source>
</evidence>
<feature type="domain" description="HTH tetR-type" evidence="3">
    <location>
        <begin position="1"/>
        <end position="61"/>
    </location>
</feature>
<dbReference type="GO" id="GO:0003700">
    <property type="term" value="F:DNA-binding transcription factor activity"/>
    <property type="evidence" value="ECO:0007669"/>
    <property type="project" value="TreeGrafter"/>
</dbReference>
<keyword evidence="1 2" id="KW-0238">DNA-binding</keyword>
<dbReference type="InterPro" id="IPR009057">
    <property type="entry name" value="Homeodomain-like_sf"/>
</dbReference>
<dbReference type="AlphaFoldDB" id="A0A9X7YNZ1"/>
<keyword evidence="5" id="KW-1185">Reference proteome</keyword>
<dbReference type="KEGG" id="vcw:GJQ55_12595"/>
<gene>
    <name evidence="4" type="ORF">GJQ55_12595</name>
</gene>
<dbReference type="InterPro" id="IPR001647">
    <property type="entry name" value="HTH_TetR"/>
</dbReference>
<dbReference type="InterPro" id="IPR025722">
    <property type="entry name" value="TetR"/>
</dbReference>
<evidence type="ECO:0000313" key="5">
    <source>
        <dbReference type="Proteomes" id="UP000596074"/>
    </source>
</evidence>
<dbReference type="Pfam" id="PF13972">
    <property type="entry name" value="TetR"/>
    <property type="match status" value="1"/>
</dbReference>
<dbReference type="GO" id="GO:0000976">
    <property type="term" value="F:transcription cis-regulatory region binding"/>
    <property type="evidence" value="ECO:0007669"/>
    <property type="project" value="TreeGrafter"/>
</dbReference>
<protein>
    <submittedName>
        <fullName evidence="4">TetR family transcriptional regulator</fullName>
    </submittedName>
</protein>
<proteinExistence type="predicted"/>
<dbReference type="RefSeq" id="WP_228345329.1">
    <property type="nucleotide sequence ID" value="NZ_CP046056.1"/>
</dbReference>
<dbReference type="PANTHER" id="PTHR30055">
    <property type="entry name" value="HTH-TYPE TRANSCRIPTIONAL REGULATOR RUTR"/>
    <property type="match status" value="1"/>
</dbReference>
<evidence type="ECO:0000256" key="1">
    <source>
        <dbReference type="ARBA" id="ARBA00023125"/>
    </source>
</evidence>
<evidence type="ECO:0000313" key="4">
    <source>
        <dbReference type="EMBL" id="QQD25260.1"/>
    </source>
</evidence>
<feature type="DNA-binding region" description="H-T-H motif" evidence="2">
    <location>
        <begin position="24"/>
        <end position="43"/>
    </location>
</feature>
<dbReference type="PRINTS" id="PR00455">
    <property type="entry name" value="HTHTETR"/>
</dbReference>
<evidence type="ECO:0000259" key="3">
    <source>
        <dbReference type="PROSITE" id="PS50977"/>
    </source>
</evidence>
<name>A0A9X7YNZ1_9GAMM</name>
<organism evidence="4 5">
    <name type="scientific">Venatoribacter cucullus</name>
    <dbReference type="NCBI Taxonomy" id="2661630"/>
    <lineage>
        <taxon>Bacteria</taxon>
        <taxon>Pseudomonadati</taxon>
        <taxon>Pseudomonadota</taxon>
        <taxon>Gammaproteobacteria</taxon>
        <taxon>Oceanospirillales</taxon>
        <taxon>Oceanospirillaceae</taxon>
        <taxon>Venatoribacter</taxon>
    </lineage>
</organism>
<accession>A0A9X7YNZ1</accession>
<dbReference type="InterPro" id="IPR050109">
    <property type="entry name" value="HTH-type_TetR-like_transc_reg"/>
</dbReference>
<dbReference type="Pfam" id="PF00440">
    <property type="entry name" value="TetR_N"/>
    <property type="match status" value="1"/>
</dbReference>
<dbReference type="Gene3D" id="1.10.357.10">
    <property type="entry name" value="Tetracycline Repressor, domain 2"/>
    <property type="match status" value="1"/>
</dbReference>
<dbReference type="PANTHER" id="PTHR30055:SF223">
    <property type="entry name" value="HTH-TYPE TRANSCRIPTIONAL REGULATOR UIDR"/>
    <property type="match status" value="1"/>
</dbReference>
<dbReference type="EMBL" id="CP046056">
    <property type="protein sequence ID" value="QQD25260.1"/>
    <property type="molecule type" value="Genomic_DNA"/>
</dbReference>
<sequence>MSTKERILDAALALFNELGERKVTTNHIAAHLQISPGNLYYHFKNKQAIIFALFERYEARVLGILQVPANRTLQPMDKLNYLQAIFRGLWDYRFMHRDMEHLLLEDPQLHARYRQFFRTCQLRVQAIFRGLGEAGIIRVSEEDVVALALNTWIVVTSWFSFLRCNLLRHDSDSISPAQLQAGIYQVFTLERPYLTEQYREVMNELQATFMPRPDFLTPGAEDEAAAV</sequence>